<accession>A0ABM8Z0F5</accession>
<organism evidence="5 6">
    <name type="scientific">Candidatus Nitrotoga arctica</name>
    <dbReference type="NCBI Taxonomy" id="453162"/>
    <lineage>
        <taxon>Bacteria</taxon>
        <taxon>Pseudomonadati</taxon>
        <taxon>Pseudomonadota</taxon>
        <taxon>Betaproteobacteria</taxon>
        <taxon>Nitrosomonadales</taxon>
        <taxon>Gallionellaceae</taxon>
        <taxon>Candidatus Nitrotoga</taxon>
    </lineage>
</organism>
<keyword evidence="2" id="KW-0813">Transport</keyword>
<evidence type="ECO:0000256" key="1">
    <source>
        <dbReference type="ARBA" id="ARBA00009075"/>
    </source>
</evidence>
<protein>
    <recommendedName>
        <fullName evidence="7">Outer membrane porin, OprD family</fullName>
    </recommendedName>
</protein>
<dbReference type="InterPro" id="IPR005318">
    <property type="entry name" value="OM_porin_bac"/>
</dbReference>
<gene>
    <name evidence="5" type="ORF">NTG6680_2056</name>
</gene>
<dbReference type="EMBL" id="OU912926">
    <property type="protein sequence ID" value="CAG9933305.1"/>
    <property type="molecule type" value="Genomic_DNA"/>
</dbReference>
<dbReference type="Proteomes" id="UP000839052">
    <property type="component" value="Chromosome"/>
</dbReference>
<evidence type="ECO:0000256" key="4">
    <source>
        <dbReference type="SAM" id="SignalP"/>
    </source>
</evidence>
<dbReference type="Gene3D" id="2.40.160.10">
    <property type="entry name" value="Porin"/>
    <property type="match status" value="1"/>
</dbReference>
<feature type="chain" id="PRO_5045782764" description="Outer membrane porin, OprD family" evidence="4">
    <location>
        <begin position="25"/>
        <end position="422"/>
    </location>
</feature>
<name>A0ABM8Z0F5_9PROT</name>
<reference evidence="5 6" key="1">
    <citation type="submission" date="2021-10" db="EMBL/GenBank/DDBJ databases">
        <authorList>
            <person name="Koch H."/>
        </authorList>
    </citation>
    <scope>NUCLEOTIDE SEQUENCE [LARGE SCALE GENOMIC DNA]</scope>
    <source>
        <strain evidence="5">6680</strain>
    </source>
</reference>
<evidence type="ECO:0000313" key="5">
    <source>
        <dbReference type="EMBL" id="CAG9933305.1"/>
    </source>
</evidence>
<dbReference type="PANTHER" id="PTHR34596">
    <property type="entry name" value="CHITOPORIN"/>
    <property type="match status" value="1"/>
</dbReference>
<dbReference type="PANTHER" id="PTHR34596:SF2">
    <property type="entry name" value="CHITOPORIN"/>
    <property type="match status" value="1"/>
</dbReference>
<dbReference type="RefSeq" id="WP_239797110.1">
    <property type="nucleotide sequence ID" value="NZ_OU912926.1"/>
</dbReference>
<keyword evidence="6" id="KW-1185">Reference proteome</keyword>
<evidence type="ECO:0000313" key="6">
    <source>
        <dbReference type="Proteomes" id="UP000839052"/>
    </source>
</evidence>
<feature type="signal peptide" evidence="4">
    <location>
        <begin position="1"/>
        <end position="24"/>
    </location>
</feature>
<keyword evidence="3 4" id="KW-0732">Signal</keyword>
<comment type="similarity">
    <text evidence="1">Belongs to the outer membrane porin (Opr) (TC 1.B.25) family.</text>
</comment>
<sequence length="422" mass="47531">MAINSFIRFVLVALAVATAAPVQAQKAGDPFMDDAKAGAQLRSLYFRNDLPASTQESWGLGGWVWGRTGYWNDFLQLGGTVYGTVPLYGPEGRGGANVLTPGQDGYATIGEAYARLKYREQELMLYRQLIGRNPQKAEGVRDIQTDMNYLGTNDLRMTPYTYEAAMLNGKLSDSLWYQAGYVDGIKDRIAEKFVSMSRFAGANRDTGLWTGGLQWQPQKDLWVQGFYYSVEDTIRIAYTDVDWVKRISKDSYWRLAAQYTDQRSAGTNLLTGGNFRTWNGAVYGEYGWHWLTLYGATGWTGDGAAIRNPYSKGPFYISQRIQTFSRAGEDALMFGSTFNLAPLGLNGFSIDLSIADGRHAIDAATRAAQPKWREYDFDFVYESPIPGMRIRLRYGTVREDFGTRIDRTDDLRLDLNWAINFN</sequence>
<evidence type="ECO:0008006" key="7">
    <source>
        <dbReference type="Google" id="ProtNLM"/>
    </source>
</evidence>
<proteinExistence type="inferred from homology"/>
<evidence type="ECO:0000256" key="2">
    <source>
        <dbReference type="ARBA" id="ARBA00022448"/>
    </source>
</evidence>
<evidence type="ECO:0000256" key="3">
    <source>
        <dbReference type="ARBA" id="ARBA00022729"/>
    </source>
</evidence>
<dbReference type="InterPro" id="IPR023614">
    <property type="entry name" value="Porin_dom_sf"/>
</dbReference>
<dbReference type="Pfam" id="PF03573">
    <property type="entry name" value="OprD"/>
    <property type="match status" value="1"/>
</dbReference>